<proteinExistence type="inferred from homology"/>
<dbReference type="AlphaFoldDB" id="A0A1I7XFN8"/>
<dbReference type="Proteomes" id="UP000095283">
    <property type="component" value="Unplaced"/>
</dbReference>
<dbReference type="PANTHER" id="PTHR15092">
    <property type="entry name" value="POLY A -SPECIFIC RIBONUCLEASE/TARGET OF EGR1, MEMBER 1"/>
    <property type="match status" value="1"/>
</dbReference>
<dbReference type="GO" id="GO:0000175">
    <property type="term" value="F:3'-5'-RNA exonuclease activity"/>
    <property type="evidence" value="ECO:0007669"/>
    <property type="project" value="TreeGrafter"/>
</dbReference>
<keyword evidence="2" id="KW-1185">Reference proteome</keyword>
<dbReference type="InterPro" id="IPR051181">
    <property type="entry name" value="CAF1_poly(A)_ribonucleases"/>
</dbReference>
<name>A0A1I7XFN8_HETBA</name>
<dbReference type="SUPFAM" id="SSF53098">
    <property type="entry name" value="Ribonuclease H-like"/>
    <property type="match status" value="1"/>
</dbReference>
<dbReference type="InterPro" id="IPR006941">
    <property type="entry name" value="RNase_CAF1"/>
</dbReference>
<reference evidence="3" key="1">
    <citation type="submission" date="2016-11" db="UniProtKB">
        <authorList>
            <consortium name="WormBaseParasite"/>
        </authorList>
    </citation>
    <scope>IDENTIFICATION</scope>
</reference>
<dbReference type="Gene3D" id="3.30.420.10">
    <property type="entry name" value="Ribonuclease H-like superfamily/Ribonuclease H"/>
    <property type="match status" value="1"/>
</dbReference>
<sequence length="252" mass="29316">MVDVNERNFRHWLPEIERAIRAAAFISIDLEFLGLPTTSHPHGVSLFDTPTERYHKLCDAVRRFPPCQLGLACFKEGHNGYEVEVFCVSLFKRLSKKVFSFSLSAMSFLSQHKFDFNKFVSEGITYSNRTEIAKLKKEIVNGDIDYDTFADGLEHRIQMLKMRLLLEARDTVRVLKKTFIYLLIIRFIMYFHTLEHTDGVGPLGDMIDSLWDRSLTSIEAAAIIYALTEEYPNFEFQVDHTRTLVILHFTYD</sequence>
<comment type="similarity">
    <text evidence="1">Belongs to the CAF1 family.</text>
</comment>
<organism evidence="2 3">
    <name type="scientific">Heterorhabditis bacteriophora</name>
    <name type="common">Entomopathogenic nematode worm</name>
    <dbReference type="NCBI Taxonomy" id="37862"/>
    <lineage>
        <taxon>Eukaryota</taxon>
        <taxon>Metazoa</taxon>
        <taxon>Ecdysozoa</taxon>
        <taxon>Nematoda</taxon>
        <taxon>Chromadorea</taxon>
        <taxon>Rhabditida</taxon>
        <taxon>Rhabditina</taxon>
        <taxon>Rhabditomorpha</taxon>
        <taxon>Strongyloidea</taxon>
        <taxon>Heterorhabditidae</taxon>
        <taxon>Heterorhabditis</taxon>
    </lineage>
</organism>
<dbReference type="GO" id="GO:0000289">
    <property type="term" value="P:nuclear-transcribed mRNA poly(A) tail shortening"/>
    <property type="evidence" value="ECO:0007669"/>
    <property type="project" value="TreeGrafter"/>
</dbReference>
<evidence type="ECO:0000313" key="2">
    <source>
        <dbReference type="Proteomes" id="UP000095283"/>
    </source>
</evidence>
<evidence type="ECO:0000313" key="3">
    <source>
        <dbReference type="WBParaSite" id="Hba_16135"/>
    </source>
</evidence>
<dbReference type="Pfam" id="PF04857">
    <property type="entry name" value="CAF1"/>
    <property type="match status" value="1"/>
</dbReference>
<accession>A0A1I7XFN8</accession>
<dbReference type="WBParaSite" id="Hba_16135">
    <property type="protein sequence ID" value="Hba_16135"/>
    <property type="gene ID" value="Hba_16135"/>
</dbReference>
<dbReference type="InterPro" id="IPR036397">
    <property type="entry name" value="RNaseH_sf"/>
</dbReference>
<dbReference type="GO" id="GO:0005634">
    <property type="term" value="C:nucleus"/>
    <property type="evidence" value="ECO:0007669"/>
    <property type="project" value="TreeGrafter"/>
</dbReference>
<dbReference type="GO" id="GO:0003723">
    <property type="term" value="F:RNA binding"/>
    <property type="evidence" value="ECO:0007669"/>
    <property type="project" value="TreeGrafter"/>
</dbReference>
<protein>
    <submittedName>
        <fullName evidence="3">Poly(A)-specific ribonuclease</fullName>
    </submittedName>
</protein>
<evidence type="ECO:0000256" key="1">
    <source>
        <dbReference type="ARBA" id="ARBA00008372"/>
    </source>
</evidence>
<dbReference type="InterPro" id="IPR012337">
    <property type="entry name" value="RNaseH-like_sf"/>
</dbReference>
<dbReference type="GO" id="GO:1990432">
    <property type="term" value="P:siRNA 3'-end processing"/>
    <property type="evidence" value="ECO:0007669"/>
    <property type="project" value="TreeGrafter"/>
</dbReference>
<dbReference type="GO" id="GO:1990431">
    <property type="term" value="P:priRNA 3'-end processing"/>
    <property type="evidence" value="ECO:0007669"/>
    <property type="project" value="TreeGrafter"/>
</dbReference>
<dbReference type="PANTHER" id="PTHR15092:SF22">
    <property type="entry name" value="POLY(A)-SPECIFIC RIBONUCLEASE PNLDC1"/>
    <property type="match status" value="1"/>
</dbReference>